<dbReference type="Proteomes" id="UP000694941">
    <property type="component" value="Unplaced"/>
</dbReference>
<dbReference type="InterPro" id="IPR056953">
    <property type="entry name" value="CUT_N"/>
</dbReference>
<dbReference type="PROSITE" id="PS51034">
    <property type="entry name" value="ZP_2"/>
    <property type="match status" value="1"/>
</dbReference>
<protein>
    <submittedName>
        <fullName evidence="4">Uncharacterized protein LOC106476242</fullName>
    </submittedName>
</protein>
<dbReference type="InterPro" id="IPR042235">
    <property type="entry name" value="ZP-C_dom"/>
</dbReference>
<dbReference type="PANTHER" id="PTHR46560">
    <property type="entry name" value="CYPHER, ISOFORM B"/>
    <property type="match status" value="1"/>
</dbReference>
<dbReference type="Gene3D" id="2.60.40.4100">
    <property type="entry name" value="Zona pellucida, ZP-C domain"/>
    <property type="match status" value="1"/>
</dbReference>
<dbReference type="InterPro" id="IPR001507">
    <property type="entry name" value="ZP_dom"/>
</dbReference>
<accession>A0ABM1RWX5</accession>
<dbReference type="SMART" id="SM00241">
    <property type="entry name" value="ZP"/>
    <property type="match status" value="1"/>
</dbReference>
<dbReference type="Pfam" id="PF00100">
    <property type="entry name" value="Zona_pellucida"/>
    <property type="match status" value="1"/>
</dbReference>
<evidence type="ECO:0000259" key="2">
    <source>
        <dbReference type="PROSITE" id="PS51034"/>
    </source>
</evidence>
<name>A0ABM1RWX5_LIMPO</name>
<reference evidence="4" key="1">
    <citation type="submission" date="2025-08" db="UniProtKB">
        <authorList>
            <consortium name="RefSeq"/>
        </authorList>
    </citation>
    <scope>IDENTIFICATION</scope>
    <source>
        <tissue evidence="4">Muscle</tissue>
    </source>
</reference>
<feature type="domain" description="ZP" evidence="2">
    <location>
        <begin position="32"/>
        <end position="279"/>
    </location>
</feature>
<evidence type="ECO:0000313" key="3">
    <source>
        <dbReference type="Proteomes" id="UP000694941"/>
    </source>
</evidence>
<dbReference type="InterPro" id="IPR055355">
    <property type="entry name" value="ZP-C"/>
</dbReference>
<dbReference type="Pfam" id="PF25057">
    <property type="entry name" value="CUT_N"/>
    <property type="match status" value="1"/>
</dbReference>
<keyword evidence="1" id="KW-1015">Disulfide bond</keyword>
<keyword evidence="3" id="KW-1185">Reference proteome</keyword>
<gene>
    <name evidence="4" type="primary">LOC106476242</name>
</gene>
<organism evidence="3 4">
    <name type="scientific">Limulus polyphemus</name>
    <name type="common">Atlantic horseshoe crab</name>
    <dbReference type="NCBI Taxonomy" id="6850"/>
    <lineage>
        <taxon>Eukaryota</taxon>
        <taxon>Metazoa</taxon>
        <taxon>Ecdysozoa</taxon>
        <taxon>Arthropoda</taxon>
        <taxon>Chelicerata</taxon>
        <taxon>Merostomata</taxon>
        <taxon>Xiphosura</taxon>
        <taxon>Limulidae</taxon>
        <taxon>Limulus</taxon>
    </lineage>
</organism>
<dbReference type="RefSeq" id="XP_022235880.1">
    <property type="nucleotide sequence ID" value="XM_022380172.1"/>
</dbReference>
<evidence type="ECO:0000256" key="1">
    <source>
        <dbReference type="ARBA" id="ARBA00023157"/>
    </source>
</evidence>
<evidence type="ECO:0000313" key="4">
    <source>
        <dbReference type="RefSeq" id="XP_022235880.1"/>
    </source>
</evidence>
<sequence>MFQLITNQENPESLWTNGKPESIPQLTALDVVCGKQHMSVHLEFSAPFYGHVFSKGYYEHNNCVYVKPHSRLIYVDFNIYYNTCGTKPNLNGKFYENTIIIQYGMDIIEAWDEAKTLRCQWYDAYEKDSKKKLLKISELDIVELNFQGDNVDCWMEIQEGKGPWSNQVSGIIPVGNPLTMVIAINDYGGQFDMRVKSCYAHDTIKPLVALTDEYGCVLRPKILTPFHKVRDYNGRATVISYSHFYAFKFPDTLAVYIECSVEICRHGCPDSCHKIPHLPLFLTSTQINNMLLAFTMRNILQHNRTWMTAL</sequence>
<dbReference type="GeneID" id="106476242"/>
<dbReference type="PANTHER" id="PTHR46560:SF1">
    <property type="entry name" value="MINIATURE"/>
    <property type="match status" value="1"/>
</dbReference>
<proteinExistence type="predicted"/>